<protein>
    <submittedName>
        <fullName evidence="2">Uncharacterized protein</fullName>
    </submittedName>
</protein>
<keyword evidence="3" id="KW-1185">Reference proteome</keyword>
<comment type="caution">
    <text evidence="2">The sequence shown here is derived from an EMBL/GenBank/DDBJ whole genome shotgun (WGS) entry which is preliminary data.</text>
</comment>
<dbReference type="AlphaFoldDB" id="A0A8H4HF98"/>
<proteinExistence type="predicted"/>
<feature type="chain" id="PRO_5044155292" evidence="1">
    <location>
        <begin position="24"/>
        <end position="188"/>
    </location>
</feature>
<organism evidence="2 3">
    <name type="scientific">Aspergillus fumigatiaffinis</name>
    <dbReference type="NCBI Taxonomy" id="340414"/>
    <lineage>
        <taxon>Eukaryota</taxon>
        <taxon>Fungi</taxon>
        <taxon>Dikarya</taxon>
        <taxon>Ascomycota</taxon>
        <taxon>Pezizomycotina</taxon>
        <taxon>Eurotiomycetes</taxon>
        <taxon>Eurotiomycetidae</taxon>
        <taxon>Eurotiales</taxon>
        <taxon>Aspergillaceae</taxon>
        <taxon>Aspergillus</taxon>
        <taxon>Aspergillus subgen. Fumigati</taxon>
    </lineage>
</organism>
<evidence type="ECO:0000256" key="1">
    <source>
        <dbReference type="SAM" id="SignalP"/>
    </source>
</evidence>
<dbReference type="OrthoDB" id="4526552at2759"/>
<feature type="signal peptide" evidence="1">
    <location>
        <begin position="1"/>
        <end position="23"/>
    </location>
</feature>
<evidence type="ECO:0000313" key="3">
    <source>
        <dbReference type="Proteomes" id="UP000653565"/>
    </source>
</evidence>
<accession>A0A8H4HF98</accession>
<reference evidence="2" key="2">
    <citation type="submission" date="2020-04" db="EMBL/GenBank/DDBJ databases">
        <authorList>
            <person name="Santos R.A.C."/>
            <person name="Steenwyk J.L."/>
            <person name="Rivero-Menendez O."/>
            <person name="Mead M.E."/>
            <person name="Silva L.P."/>
            <person name="Bastos R.W."/>
            <person name="Alastruey-Izquierdo A."/>
            <person name="Goldman G.H."/>
            <person name="Rokas A."/>
        </authorList>
    </citation>
    <scope>NUCLEOTIDE SEQUENCE</scope>
    <source>
        <strain evidence="2">CNM-CM6805</strain>
    </source>
</reference>
<name>A0A8H4HF98_9EURO</name>
<dbReference type="Proteomes" id="UP000653565">
    <property type="component" value="Unassembled WGS sequence"/>
</dbReference>
<reference evidence="2" key="1">
    <citation type="journal article" date="2020" name="bioRxiv">
        <title>Genomic and phenotypic heterogeneity of clinical isolates of the human pathogens Aspergillus fumigatus, Aspergillus lentulus and Aspergillus fumigatiaffinis.</title>
        <authorList>
            <person name="dos Santos R.A.C."/>
            <person name="Steenwyk J.L."/>
            <person name="Rivero-Menendez O."/>
            <person name="Mead M.E."/>
            <person name="Silva L.P."/>
            <person name="Bastos R.W."/>
            <person name="Alastruey-Izquierdo A."/>
            <person name="Goldman G.H."/>
            <person name="Rokas A."/>
        </authorList>
    </citation>
    <scope>NUCLEOTIDE SEQUENCE</scope>
    <source>
        <strain evidence="2">CNM-CM6805</strain>
    </source>
</reference>
<evidence type="ECO:0000313" key="2">
    <source>
        <dbReference type="EMBL" id="KAF4244247.1"/>
    </source>
</evidence>
<sequence length="188" mass="20600">MLLHLGPVFFSLLLTALPTIAYADSNDASLDEGGMFIPHLIEPVCNSNSFSKQQNNNYFNCTSRCTLVDSVYRGPNDVCIDVGYEATDDPNRRGASLTMTRSSVTAGRDININLVDRNRNGLVVLWLEDVTLTANNGTVNVNLGDNGCLVDDCEEIIYMRNVTAVSGAIRQVTTVGDVIYDSRLDKEK</sequence>
<keyword evidence="1" id="KW-0732">Signal</keyword>
<dbReference type="EMBL" id="JAAAPX010000007">
    <property type="protein sequence ID" value="KAF4244247.1"/>
    <property type="molecule type" value="Genomic_DNA"/>
</dbReference>
<gene>
    <name evidence="2" type="ORF">CNMCM6805_009249</name>
</gene>